<keyword evidence="5 7" id="KW-0472">Membrane</keyword>
<evidence type="ECO:0000256" key="4">
    <source>
        <dbReference type="ARBA" id="ARBA00022989"/>
    </source>
</evidence>
<organism evidence="8 9">
    <name type="scientific">Microbacterium lacticum</name>
    <dbReference type="NCBI Taxonomy" id="33885"/>
    <lineage>
        <taxon>Bacteria</taxon>
        <taxon>Bacillati</taxon>
        <taxon>Actinomycetota</taxon>
        <taxon>Actinomycetes</taxon>
        <taxon>Micrococcales</taxon>
        <taxon>Microbacteriaceae</taxon>
        <taxon>Microbacterium</taxon>
    </lineage>
</organism>
<keyword evidence="3 7" id="KW-0812">Transmembrane</keyword>
<feature type="transmembrane region" description="Helical" evidence="7">
    <location>
        <begin position="389"/>
        <end position="409"/>
    </location>
</feature>
<evidence type="ECO:0000256" key="3">
    <source>
        <dbReference type="ARBA" id="ARBA00022692"/>
    </source>
</evidence>
<dbReference type="CDD" id="cd06580">
    <property type="entry name" value="TM_PBP1_transp_TpRbsC_like"/>
    <property type="match status" value="1"/>
</dbReference>
<dbReference type="GO" id="GO:0022857">
    <property type="term" value="F:transmembrane transporter activity"/>
    <property type="evidence" value="ECO:0007669"/>
    <property type="project" value="InterPro"/>
</dbReference>
<proteinExistence type="predicted"/>
<feature type="transmembrane region" description="Helical" evidence="7">
    <location>
        <begin position="365"/>
        <end position="382"/>
    </location>
</feature>
<evidence type="ECO:0000256" key="6">
    <source>
        <dbReference type="SAM" id="MobiDB-lite"/>
    </source>
</evidence>
<feature type="region of interest" description="Disordered" evidence="6">
    <location>
        <begin position="1"/>
        <end position="22"/>
    </location>
</feature>
<keyword evidence="4 7" id="KW-1133">Transmembrane helix</keyword>
<dbReference type="EMBL" id="VFPS01000002">
    <property type="protein sequence ID" value="TQM99026.1"/>
    <property type="molecule type" value="Genomic_DNA"/>
</dbReference>
<feature type="transmembrane region" description="Helical" evidence="7">
    <location>
        <begin position="92"/>
        <end position="113"/>
    </location>
</feature>
<feature type="transmembrane region" description="Helical" evidence="7">
    <location>
        <begin position="415"/>
        <end position="433"/>
    </location>
</feature>
<keyword evidence="2" id="KW-1003">Cell membrane</keyword>
<feature type="transmembrane region" description="Helical" evidence="7">
    <location>
        <begin position="202"/>
        <end position="224"/>
    </location>
</feature>
<accession>A0A4Y3UIW2</accession>
<dbReference type="AlphaFoldDB" id="A0A4Y3UIW2"/>
<evidence type="ECO:0000313" key="8">
    <source>
        <dbReference type="EMBL" id="TQM99026.1"/>
    </source>
</evidence>
<name>A0A4Y3UIW2_9MICO</name>
<evidence type="ECO:0000256" key="5">
    <source>
        <dbReference type="ARBA" id="ARBA00023136"/>
    </source>
</evidence>
<feature type="transmembrane region" description="Helical" evidence="7">
    <location>
        <begin position="46"/>
        <end position="64"/>
    </location>
</feature>
<dbReference type="InterPro" id="IPR001851">
    <property type="entry name" value="ABC_transp_permease"/>
</dbReference>
<dbReference type="PANTHER" id="PTHR43370">
    <property type="entry name" value="SUGAR ABC TRANSPORTER INTEGRAL MEMBRANE PROTEIN-RELATED"/>
    <property type="match status" value="1"/>
</dbReference>
<evidence type="ECO:0000256" key="2">
    <source>
        <dbReference type="ARBA" id="ARBA00022475"/>
    </source>
</evidence>
<dbReference type="RefSeq" id="WP_141378961.1">
    <property type="nucleotide sequence ID" value="NZ_BJNA01000002.1"/>
</dbReference>
<evidence type="ECO:0000256" key="7">
    <source>
        <dbReference type="SAM" id="Phobius"/>
    </source>
</evidence>
<feature type="transmembrane region" description="Helical" evidence="7">
    <location>
        <begin position="175"/>
        <end position="196"/>
    </location>
</feature>
<feature type="transmembrane region" description="Helical" evidence="7">
    <location>
        <begin position="336"/>
        <end position="353"/>
    </location>
</feature>
<dbReference type="GO" id="GO:0005886">
    <property type="term" value="C:plasma membrane"/>
    <property type="evidence" value="ECO:0007669"/>
    <property type="project" value="UniProtKB-SubCell"/>
</dbReference>
<dbReference type="Proteomes" id="UP000319804">
    <property type="component" value="Unassembled WGS sequence"/>
</dbReference>
<dbReference type="OrthoDB" id="9792579at2"/>
<dbReference type="Pfam" id="PF02653">
    <property type="entry name" value="BPD_transp_2"/>
    <property type="match status" value="1"/>
</dbReference>
<comment type="subcellular location">
    <subcellularLocation>
        <location evidence="1">Cell membrane</location>
        <topology evidence="1">Multi-pass membrane protein</topology>
    </subcellularLocation>
</comment>
<keyword evidence="9" id="KW-1185">Reference proteome</keyword>
<feature type="transmembrane region" description="Helical" evidence="7">
    <location>
        <begin position="120"/>
        <end position="140"/>
    </location>
</feature>
<gene>
    <name evidence="8" type="ORF">FHX68_1749</name>
</gene>
<dbReference type="PANTHER" id="PTHR43370:SF1">
    <property type="entry name" value="GUANOSINE ABC TRANSPORTER PERMEASE PROTEIN NUPQ"/>
    <property type="match status" value="1"/>
</dbReference>
<sequence>MSATVPETSAAGGRPADPATGQPAAQIEKLDGTIQLAVVKERHFKAPIVLAVVTVLLALLFAFAPRDGVSTFRLGDPSQSFALPDIDVPTAATAWAVWAVLVVLTLLSLWMAWSYRRQPLWLTIVFSVLGVFAFLVWAGAGGLVPVPSLLFGAVSLSVPLVFGALGGVIGERVGVVNVAIEGQLLLGAFSAALLSSMTGNPFVGLLGAMLGGVLVAFVLAAFAIKYLVDQVIVGVVLNVLVTGLTGFLYGALLVPNEQQLNRPERFGRIQIPVLSEIPVIGPVLFNQTFIVYLMFVTVAVVAWGLYRTRWGLRLRAVGEHPQAADTVGIKVNTSRFWNVSLAGAIAGIGGAYFTLVSVPQFSKDMTAGLGFIALAAVIFGRWDPIRAALAALLFGFATNLQNLLTILKTPIPSEFMLMLPYVVTILAVAGFAGQIRGPAASGKPYIKE</sequence>
<reference evidence="8 9" key="1">
    <citation type="submission" date="2019-06" db="EMBL/GenBank/DDBJ databases">
        <title>Sequencing the genomes of 1000 actinobacteria strains.</title>
        <authorList>
            <person name="Klenk H.-P."/>
        </authorList>
    </citation>
    <scope>NUCLEOTIDE SEQUENCE [LARGE SCALE GENOMIC DNA]</scope>
    <source>
        <strain evidence="8 9">DSM 20427</strain>
    </source>
</reference>
<feature type="transmembrane region" description="Helical" evidence="7">
    <location>
        <begin position="289"/>
        <end position="306"/>
    </location>
</feature>
<protein>
    <submittedName>
        <fullName evidence="8">Nucleoside ABC transporter membrane protein</fullName>
    </submittedName>
</protein>
<evidence type="ECO:0000313" key="9">
    <source>
        <dbReference type="Proteomes" id="UP000319804"/>
    </source>
</evidence>
<feature type="transmembrane region" description="Helical" evidence="7">
    <location>
        <begin position="146"/>
        <end position="168"/>
    </location>
</feature>
<comment type="caution">
    <text evidence="8">The sequence shown here is derived from an EMBL/GenBank/DDBJ whole genome shotgun (WGS) entry which is preliminary data.</text>
</comment>
<evidence type="ECO:0000256" key="1">
    <source>
        <dbReference type="ARBA" id="ARBA00004651"/>
    </source>
</evidence>
<feature type="transmembrane region" description="Helical" evidence="7">
    <location>
        <begin position="231"/>
        <end position="252"/>
    </location>
</feature>